<organism evidence="6 7">
    <name type="scientific">Candidatus Jacksonbacteria bacterium RIFCSPLOWO2_02_FULL_44_20</name>
    <dbReference type="NCBI Taxonomy" id="1798460"/>
    <lineage>
        <taxon>Bacteria</taxon>
        <taxon>Candidatus Jacksoniibacteriota</taxon>
    </lineage>
</organism>
<evidence type="ECO:0000256" key="2">
    <source>
        <dbReference type="ARBA" id="ARBA00022438"/>
    </source>
</evidence>
<keyword evidence="2" id="KW-0031">Aminopeptidase</keyword>
<evidence type="ECO:0000313" key="6">
    <source>
        <dbReference type="EMBL" id="OGY72988.1"/>
    </source>
</evidence>
<dbReference type="GO" id="GO:0005737">
    <property type="term" value="C:cytoplasm"/>
    <property type="evidence" value="ECO:0007669"/>
    <property type="project" value="InterPro"/>
</dbReference>
<comment type="caution">
    <text evidence="6">The sequence shown here is derived from an EMBL/GenBank/DDBJ whole genome shotgun (WGS) entry which is preliminary data.</text>
</comment>
<evidence type="ECO:0000313" key="7">
    <source>
        <dbReference type="Proteomes" id="UP000178315"/>
    </source>
</evidence>
<dbReference type="GO" id="GO:0030145">
    <property type="term" value="F:manganese ion binding"/>
    <property type="evidence" value="ECO:0007669"/>
    <property type="project" value="InterPro"/>
</dbReference>
<dbReference type="PANTHER" id="PTHR11963:SF23">
    <property type="entry name" value="CYTOSOL AMINOPEPTIDASE"/>
    <property type="match status" value="1"/>
</dbReference>
<feature type="domain" description="Cytosol aminopeptidase" evidence="5">
    <location>
        <begin position="11"/>
        <end position="18"/>
    </location>
</feature>
<gene>
    <name evidence="6" type="ORF">A3H61_04120</name>
</gene>
<evidence type="ECO:0000256" key="1">
    <source>
        <dbReference type="ARBA" id="ARBA00009528"/>
    </source>
</evidence>
<proteinExistence type="inferred from homology"/>
<keyword evidence="3" id="KW-0645">Protease</keyword>
<dbReference type="EMBL" id="MHJU01000019">
    <property type="protein sequence ID" value="OGY72988.1"/>
    <property type="molecule type" value="Genomic_DNA"/>
</dbReference>
<dbReference type="SUPFAM" id="SSF53187">
    <property type="entry name" value="Zn-dependent exopeptidases"/>
    <property type="match status" value="1"/>
</dbReference>
<evidence type="ECO:0000256" key="4">
    <source>
        <dbReference type="ARBA" id="ARBA00022801"/>
    </source>
</evidence>
<dbReference type="PANTHER" id="PTHR11963">
    <property type="entry name" value="LEUCINE AMINOPEPTIDASE-RELATED"/>
    <property type="match status" value="1"/>
</dbReference>
<dbReference type="Gene3D" id="3.40.630.10">
    <property type="entry name" value="Zn peptidases"/>
    <property type="match status" value="1"/>
</dbReference>
<dbReference type="InterPro" id="IPR011356">
    <property type="entry name" value="Leucine_aapep/pepB"/>
</dbReference>
<name>A0A1G2A7X2_9BACT</name>
<dbReference type="InterPro" id="IPR000819">
    <property type="entry name" value="Peptidase_M17_C"/>
</dbReference>
<dbReference type="Pfam" id="PF00883">
    <property type="entry name" value="Peptidase_M17"/>
    <property type="match status" value="1"/>
</dbReference>
<accession>A0A1G2A7X2</accession>
<dbReference type="PRINTS" id="PR00481">
    <property type="entry name" value="LAMNOPPTDASE"/>
</dbReference>
<keyword evidence="4" id="KW-0378">Hydrolase</keyword>
<reference evidence="6 7" key="1">
    <citation type="journal article" date="2016" name="Nat. Commun.">
        <title>Thousands of microbial genomes shed light on interconnected biogeochemical processes in an aquifer system.</title>
        <authorList>
            <person name="Anantharaman K."/>
            <person name="Brown C.T."/>
            <person name="Hug L.A."/>
            <person name="Sharon I."/>
            <person name="Castelle C.J."/>
            <person name="Probst A.J."/>
            <person name="Thomas B.C."/>
            <person name="Singh A."/>
            <person name="Wilkins M.J."/>
            <person name="Karaoz U."/>
            <person name="Brodie E.L."/>
            <person name="Williams K.H."/>
            <person name="Hubbard S.S."/>
            <person name="Banfield J.F."/>
        </authorList>
    </citation>
    <scope>NUCLEOTIDE SEQUENCE [LARGE SCALE GENOMIC DNA]</scope>
</reference>
<dbReference type="GO" id="GO:0070006">
    <property type="term" value="F:metalloaminopeptidase activity"/>
    <property type="evidence" value="ECO:0007669"/>
    <property type="project" value="InterPro"/>
</dbReference>
<dbReference type="GO" id="GO:0006508">
    <property type="term" value="P:proteolysis"/>
    <property type="evidence" value="ECO:0007669"/>
    <property type="project" value="UniProtKB-KW"/>
</dbReference>
<dbReference type="AlphaFoldDB" id="A0A1G2A7X2"/>
<dbReference type="PROSITE" id="PS00631">
    <property type="entry name" value="CYTOSOL_AP"/>
    <property type="match status" value="1"/>
</dbReference>
<comment type="similarity">
    <text evidence="1">Belongs to the peptidase M17 family.</text>
</comment>
<evidence type="ECO:0000259" key="5">
    <source>
        <dbReference type="PROSITE" id="PS00631"/>
    </source>
</evidence>
<sequence length="163" mass="17227">MRNGSTVEVLNTDAEGRIILGDAITYALQNKSDAIIDLATLTGACIVALGDAVAGLIGNNEELGNAIIASGRVAGEKIWQLPLEESYKEAMRSDVADLRNISILKGGGAIMGAIFLEHFVGKIPWAHLDIAGPAWVDKPMNLYIGKGATGFGVRTLAEYCANR</sequence>
<evidence type="ECO:0000256" key="3">
    <source>
        <dbReference type="ARBA" id="ARBA00022670"/>
    </source>
</evidence>
<dbReference type="Proteomes" id="UP000178315">
    <property type="component" value="Unassembled WGS sequence"/>
</dbReference>
<protein>
    <recommendedName>
        <fullName evidence="5">Cytosol aminopeptidase domain-containing protein</fullName>
    </recommendedName>
</protein>